<dbReference type="Pfam" id="PF01210">
    <property type="entry name" value="NAD_Gly3P_dh_N"/>
    <property type="match status" value="1"/>
</dbReference>
<comment type="caution">
    <text evidence="4">The sequence shown here is derived from an EMBL/GenBank/DDBJ whole genome shotgun (WGS) entry which is preliminary data.</text>
</comment>
<dbReference type="EMBL" id="SGXF01000001">
    <property type="protein sequence ID" value="RZT03080.1"/>
    <property type="molecule type" value="Genomic_DNA"/>
</dbReference>
<keyword evidence="5" id="KW-1185">Reference proteome</keyword>
<dbReference type="RefSeq" id="WP_130433973.1">
    <property type="nucleotide sequence ID" value="NZ_SGXF01000001.1"/>
</dbReference>
<dbReference type="SUPFAM" id="SSF48179">
    <property type="entry name" value="6-phosphogluconate dehydrogenase C-terminal domain-like"/>
    <property type="match status" value="1"/>
</dbReference>
<evidence type="ECO:0000313" key="5">
    <source>
        <dbReference type="Proteomes" id="UP000292927"/>
    </source>
</evidence>
<dbReference type="Proteomes" id="UP000292927">
    <property type="component" value="Unassembled WGS sequence"/>
</dbReference>
<dbReference type="InterPro" id="IPR008927">
    <property type="entry name" value="6-PGluconate_DH-like_C_sf"/>
</dbReference>
<dbReference type="GO" id="GO:0016616">
    <property type="term" value="F:oxidoreductase activity, acting on the CH-OH group of donors, NAD or NADP as acceptor"/>
    <property type="evidence" value="ECO:0007669"/>
    <property type="project" value="InterPro"/>
</dbReference>
<dbReference type="GO" id="GO:0046168">
    <property type="term" value="P:glycerol-3-phosphate catabolic process"/>
    <property type="evidence" value="ECO:0007669"/>
    <property type="project" value="InterPro"/>
</dbReference>
<evidence type="ECO:0000313" key="4">
    <source>
        <dbReference type="EMBL" id="RZT03080.1"/>
    </source>
</evidence>
<dbReference type="OrthoDB" id="1073746at2"/>
<dbReference type="AlphaFoldDB" id="A0A4Q7PUR8"/>
<accession>A0A4Q7PUR8</accession>
<dbReference type="InterPro" id="IPR036291">
    <property type="entry name" value="NAD(P)-bd_dom_sf"/>
</dbReference>
<evidence type="ECO:0000259" key="3">
    <source>
        <dbReference type="Pfam" id="PF02317"/>
    </source>
</evidence>
<dbReference type="InterPro" id="IPR013328">
    <property type="entry name" value="6PGD_dom2"/>
</dbReference>
<dbReference type="InterPro" id="IPR051729">
    <property type="entry name" value="Opine/Lysopine_DH"/>
</dbReference>
<dbReference type="PANTHER" id="PTHR38015:SF1">
    <property type="entry name" value="OPINE DEHYDROGENASE DOMAIN-CONTAINING PROTEIN"/>
    <property type="match status" value="1"/>
</dbReference>
<sequence length="366" mass="39638">MSTKIAVLGGGNGAHAAAGDLTRRGFEVHMYEEKRFAANMQTVFDTHTIEMQGACGSGSAHIAMVTTDLEAAVADVKFILVAVPAFAHAPYAEKLAKVVKPGQVIFVLPGTFGSLIFWKALKENHVNGVTVAETHTLPYATRLLKPGVSLVMSRFNPLKVGVMPASRTEETVKELSVLFDGLEPVESVVACGLSSLNPIIHVPGCILNAGRIEIAKGEFYYYTEGFTDCVVRATEAIDRERISVLDAFGYQSDTAAHGVGGAVKTDSIKEAIASDPNFAKIKGPADVKNRYYSEDIPFGLASWAMLAHCYGVDTPIMDSMIHLGSVILEKDCWNSGRSMEQLGIAGMNIEELKNYLIEGWEKRYEL</sequence>
<dbReference type="Gene3D" id="1.10.1040.10">
    <property type="entry name" value="N-(1-d-carboxylethyl)-l-norvaline Dehydrogenase, domain 2"/>
    <property type="match status" value="1"/>
</dbReference>
<dbReference type="GO" id="GO:0051287">
    <property type="term" value="F:NAD binding"/>
    <property type="evidence" value="ECO:0007669"/>
    <property type="project" value="InterPro"/>
</dbReference>
<protein>
    <submittedName>
        <fullName evidence="4">Opine dehydrogenase</fullName>
    </submittedName>
</protein>
<feature type="domain" description="Glycerol-3-phosphate dehydrogenase NAD-dependent N-terminal" evidence="2">
    <location>
        <begin position="4"/>
        <end position="105"/>
    </location>
</feature>
<dbReference type="PANTHER" id="PTHR38015">
    <property type="entry name" value="BLR6086 PROTEIN"/>
    <property type="match status" value="1"/>
</dbReference>
<dbReference type="InterPro" id="IPR003421">
    <property type="entry name" value="Opine_DH"/>
</dbReference>
<name>A0A4Q7PUR8_9FIRM</name>
<dbReference type="Gene3D" id="3.40.50.720">
    <property type="entry name" value="NAD(P)-binding Rossmann-like Domain"/>
    <property type="match status" value="1"/>
</dbReference>
<gene>
    <name evidence="4" type="ORF">EV209_1214</name>
</gene>
<feature type="domain" description="Opine dehydrogenase" evidence="3">
    <location>
        <begin position="185"/>
        <end position="327"/>
    </location>
</feature>
<dbReference type="Pfam" id="PF02317">
    <property type="entry name" value="Octopine_DH"/>
    <property type="match status" value="1"/>
</dbReference>
<evidence type="ECO:0000256" key="1">
    <source>
        <dbReference type="ARBA" id="ARBA00023002"/>
    </source>
</evidence>
<reference evidence="4 5" key="1">
    <citation type="submission" date="2019-02" db="EMBL/GenBank/DDBJ databases">
        <title>Genomic Encyclopedia of Type Strains, Phase IV (KMG-IV): sequencing the most valuable type-strain genomes for metagenomic binning, comparative biology and taxonomic classification.</title>
        <authorList>
            <person name="Goeker M."/>
        </authorList>
    </citation>
    <scope>NUCLEOTIDE SEQUENCE [LARGE SCALE GENOMIC DNA]</scope>
    <source>
        <strain evidence="4 5">DSM 29486</strain>
    </source>
</reference>
<proteinExistence type="predicted"/>
<keyword evidence="1" id="KW-0560">Oxidoreductase</keyword>
<organism evidence="4 5">
    <name type="scientific">Cuneatibacter caecimuris</name>
    <dbReference type="NCBI Taxonomy" id="1796618"/>
    <lineage>
        <taxon>Bacteria</taxon>
        <taxon>Bacillati</taxon>
        <taxon>Bacillota</taxon>
        <taxon>Clostridia</taxon>
        <taxon>Lachnospirales</taxon>
        <taxon>Lachnospiraceae</taxon>
        <taxon>Cuneatibacter</taxon>
    </lineage>
</organism>
<dbReference type="SUPFAM" id="SSF51735">
    <property type="entry name" value="NAD(P)-binding Rossmann-fold domains"/>
    <property type="match status" value="1"/>
</dbReference>
<dbReference type="InterPro" id="IPR011128">
    <property type="entry name" value="G3P_DH_NAD-dep_N"/>
</dbReference>
<evidence type="ECO:0000259" key="2">
    <source>
        <dbReference type="Pfam" id="PF01210"/>
    </source>
</evidence>